<dbReference type="STRING" id="702114.A1355_10100"/>
<dbReference type="InterPro" id="IPR027417">
    <property type="entry name" value="P-loop_NTPase"/>
</dbReference>
<sequence length="231" mass="24913">MKAGVFITGTDTDVGKTWATLAWMRRLRADGYTVAGMKPVAAGCERRNGRFYNRDALLIQAACSSPADYAAINPYAFEAAMSPHLACGDISVDPERIAALAAALHATADWLVVEGAGGWYSPLDAALDNAGLARRLGLPVVVVVGMRLGCINHARLTVAAVERTGLRCAGWLAVRLSEAMPGFEGNLAYLQTHLSAPLLGVLPYRLEPDFTELGQHLCPPNWQMFDLRQNF</sequence>
<dbReference type="GO" id="GO:0005524">
    <property type="term" value="F:ATP binding"/>
    <property type="evidence" value="ECO:0007669"/>
    <property type="project" value="UniProtKB-UniRule"/>
</dbReference>
<keyword evidence="10" id="KW-1185">Reference proteome</keyword>
<dbReference type="EMBL" id="LUUK01000189">
    <property type="protein sequence ID" value="OAI15956.1"/>
    <property type="molecule type" value="Genomic_DNA"/>
</dbReference>
<dbReference type="UniPathway" id="UPA00078">
    <property type="reaction ID" value="UER00161"/>
</dbReference>
<dbReference type="InterPro" id="IPR004472">
    <property type="entry name" value="DTB_synth_BioD"/>
</dbReference>
<dbReference type="Gene3D" id="3.40.50.300">
    <property type="entry name" value="P-loop containing nucleotide triphosphate hydrolases"/>
    <property type="match status" value="1"/>
</dbReference>
<evidence type="ECO:0000256" key="1">
    <source>
        <dbReference type="ARBA" id="ARBA00022490"/>
    </source>
</evidence>
<comment type="cofactor">
    <cofactor evidence="8">
        <name>Mg(2+)</name>
        <dbReference type="ChEBI" id="CHEBI:18420"/>
    </cofactor>
</comment>
<organism evidence="9 10">
    <name type="scientific">Methylomonas koyamae</name>
    <dbReference type="NCBI Taxonomy" id="702114"/>
    <lineage>
        <taxon>Bacteria</taxon>
        <taxon>Pseudomonadati</taxon>
        <taxon>Pseudomonadota</taxon>
        <taxon>Gammaproteobacteria</taxon>
        <taxon>Methylococcales</taxon>
        <taxon>Methylococcaceae</taxon>
        <taxon>Methylomonas</taxon>
    </lineage>
</organism>
<feature type="binding site" evidence="8">
    <location>
        <position position="114"/>
    </location>
    <ligand>
        <name>Mg(2+)</name>
        <dbReference type="ChEBI" id="CHEBI:18420"/>
    </ligand>
</feature>
<dbReference type="AlphaFoldDB" id="A0A177ND19"/>
<dbReference type="GO" id="GO:0000287">
    <property type="term" value="F:magnesium ion binding"/>
    <property type="evidence" value="ECO:0007669"/>
    <property type="project" value="UniProtKB-UniRule"/>
</dbReference>
<evidence type="ECO:0000256" key="4">
    <source>
        <dbReference type="ARBA" id="ARBA00022741"/>
    </source>
</evidence>
<evidence type="ECO:0000256" key="6">
    <source>
        <dbReference type="ARBA" id="ARBA00022840"/>
    </source>
</evidence>
<dbReference type="GO" id="GO:0009102">
    <property type="term" value="P:biotin biosynthetic process"/>
    <property type="evidence" value="ECO:0007669"/>
    <property type="project" value="UniProtKB-UniRule"/>
</dbReference>
<comment type="function">
    <text evidence="8">Catalyzes a mechanistically unusual reaction, the ATP-dependent insertion of CO2 between the N7 and N8 nitrogen atoms of 7,8-diaminopelargonic acid (DAPA, also called 7,8-diammoniononanoate) to form a ureido ring.</text>
</comment>
<comment type="similarity">
    <text evidence="8">Belongs to the dethiobiotin synthetase family.</text>
</comment>
<keyword evidence="4 8" id="KW-0547">Nucleotide-binding</keyword>
<keyword evidence="5 8" id="KW-0093">Biotin biosynthesis</keyword>
<comment type="pathway">
    <text evidence="8">Cofactor biosynthesis; biotin biosynthesis; biotin from 7,8-diaminononanoate: step 1/2.</text>
</comment>
<comment type="catalytic activity">
    <reaction evidence="8">
        <text>(7R,8S)-7,8-diammoniononanoate + CO2 + ATP = (4R,5S)-dethiobiotin + ADP + phosphate + 3 H(+)</text>
        <dbReference type="Rhea" id="RHEA:15805"/>
        <dbReference type="ChEBI" id="CHEBI:15378"/>
        <dbReference type="ChEBI" id="CHEBI:16526"/>
        <dbReference type="ChEBI" id="CHEBI:30616"/>
        <dbReference type="ChEBI" id="CHEBI:43474"/>
        <dbReference type="ChEBI" id="CHEBI:149469"/>
        <dbReference type="ChEBI" id="CHEBI:149473"/>
        <dbReference type="ChEBI" id="CHEBI:456216"/>
        <dbReference type="EC" id="6.3.3.3"/>
    </reaction>
</comment>
<evidence type="ECO:0000313" key="9">
    <source>
        <dbReference type="EMBL" id="OAI15956.1"/>
    </source>
</evidence>
<dbReference type="PIRSF" id="PIRSF006755">
    <property type="entry name" value="DTB_synth"/>
    <property type="match status" value="1"/>
</dbReference>
<keyword evidence="1 8" id="KW-0963">Cytoplasm</keyword>
<keyword evidence="2 8" id="KW-0436">Ligase</keyword>
<comment type="caution">
    <text evidence="8">Lacks conserved residue(s) required for the propagation of feature annotation.</text>
</comment>
<feature type="binding site" evidence="8">
    <location>
        <begin position="174"/>
        <end position="175"/>
    </location>
    <ligand>
        <name>ATP</name>
        <dbReference type="ChEBI" id="CHEBI:30616"/>
    </ligand>
</feature>
<feature type="active site" evidence="8">
    <location>
        <position position="38"/>
    </location>
</feature>
<feature type="binding site" evidence="8">
    <location>
        <position position="55"/>
    </location>
    <ligand>
        <name>Mg(2+)</name>
        <dbReference type="ChEBI" id="CHEBI:18420"/>
    </ligand>
</feature>
<dbReference type="PANTHER" id="PTHR43210:SF5">
    <property type="entry name" value="DETHIOBIOTIN SYNTHETASE"/>
    <property type="match status" value="1"/>
</dbReference>
<dbReference type="Proteomes" id="UP000077628">
    <property type="component" value="Unassembled WGS sequence"/>
</dbReference>
<keyword evidence="7 8" id="KW-0460">Magnesium</keyword>
<feature type="binding site" evidence="8">
    <location>
        <begin position="114"/>
        <end position="117"/>
    </location>
    <ligand>
        <name>ATP</name>
        <dbReference type="ChEBI" id="CHEBI:30616"/>
    </ligand>
</feature>
<feature type="binding site" evidence="8">
    <location>
        <position position="17"/>
    </location>
    <ligand>
        <name>Mg(2+)</name>
        <dbReference type="ChEBI" id="CHEBI:18420"/>
    </ligand>
</feature>
<dbReference type="FunFam" id="3.40.50.300:FF:000292">
    <property type="entry name" value="ATP-dependent dethiobiotin synthetase BioD"/>
    <property type="match status" value="1"/>
</dbReference>
<protein>
    <recommendedName>
        <fullName evidence="8">ATP-dependent dethiobiotin synthetase BioD</fullName>
        <ecNumber evidence="8">6.3.3.3</ecNumber>
    </recommendedName>
    <alternativeName>
        <fullName evidence="8">DTB synthetase</fullName>
        <shortName evidence="8">DTBS</shortName>
    </alternativeName>
    <alternativeName>
        <fullName evidence="8">Dethiobiotin synthase</fullName>
    </alternativeName>
</protein>
<dbReference type="RefSeq" id="WP_064030436.1">
    <property type="nucleotide sequence ID" value="NZ_LUUK01000189.1"/>
</dbReference>
<dbReference type="Pfam" id="PF13500">
    <property type="entry name" value="AAA_26"/>
    <property type="match status" value="1"/>
</dbReference>
<feature type="binding site" evidence="8">
    <location>
        <position position="55"/>
    </location>
    <ligand>
        <name>ATP</name>
        <dbReference type="ChEBI" id="CHEBI:30616"/>
    </ligand>
</feature>
<dbReference type="GO" id="GO:0004141">
    <property type="term" value="F:dethiobiotin synthase activity"/>
    <property type="evidence" value="ECO:0007669"/>
    <property type="project" value="UniProtKB-UniRule"/>
</dbReference>
<dbReference type="HAMAP" id="MF_00336">
    <property type="entry name" value="BioD"/>
    <property type="match status" value="1"/>
</dbReference>
<keyword evidence="3 8" id="KW-0479">Metal-binding</keyword>
<gene>
    <name evidence="8" type="primary">bioD</name>
    <name evidence="9" type="ORF">A1355_10100</name>
</gene>
<dbReference type="SUPFAM" id="SSF52540">
    <property type="entry name" value="P-loop containing nucleoside triphosphate hydrolases"/>
    <property type="match status" value="1"/>
</dbReference>
<comment type="subunit">
    <text evidence="8">Homodimer.</text>
</comment>
<evidence type="ECO:0000256" key="5">
    <source>
        <dbReference type="ARBA" id="ARBA00022756"/>
    </source>
</evidence>
<dbReference type="GO" id="GO:0042803">
    <property type="term" value="F:protein homodimerization activity"/>
    <property type="evidence" value="ECO:0007669"/>
    <property type="project" value="UniProtKB-ARBA"/>
</dbReference>
<dbReference type="PANTHER" id="PTHR43210">
    <property type="entry name" value="DETHIOBIOTIN SYNTHETASE"/>
    <property type="match status" value="1"/>
</dbReference>
<reference evidence="10" key="1">
    <citation type="submission" date="2016-03" db="EMBL/GenBank/DDBJ databases">
        <authorList>
            <person name="Heylen K."/>
            <person name="De Vos P."/>
            <person name="Vekeman B."/>
        </authorList>
    </citation>
    <scope>NUCLEOTIDE SEQUENCE [LARGE SCALE GENOMIC DNA]</scope>
    <source>
        <strain evidence="10">R-45383</strain>
    </source>
</reference>
<comment type="caution">
    <text evidence="9">The sequence shown here is derived from an EMBL/GenBank/DDBJ whole genome shotgun (WGS) entry which is preliminary data.</text>
</comment>
<proteinExistence type="inferred from homology"/>
<dbReference type="NCBIfam" id="TIGR00347">
    <property type="entry name" value="bioD"/>
    <property type="match status" value="1"/>
</dbReference>
<evidence type="ECO:0000313" key="10">
    <source>
        <dbReference type="Proteomes" id="UP000077628"/>
    </source>
</evidence>
<name>A0A177ND19_9GAMM</name>
<evidence type="ECO:0000256" key="8">
    <source>
        <dbReference type="HAMAP-Rule" id="MF_00336"/>
    </source>
</evidence>
<accession>A0A177ND19</accession>
<evidence type="ECO:0000256" key="2">
    <source>
        <dbReference type="ARBA" id="ARBA00022598"/>
    </source>
</evidence>
<dbReference type="OrthoDB" id="9802097at2"/>
<evidence type="ECO:0000256" key="3">
    <source>
        <dbReference type="ARBA" id="ARBA00022723"/>
    </source>
</evidence>
<evidence type="ECO:0000256" key="7">
    <source>
        <dbReference type="ARBA" id="ARBA00022842"/>
    </source>
</evidence>
<comment type="subcellular location">
    <subcellularLocation>
        <location evidence="8">Cytoplasm</location>
    </subcellularLocation>
</comment>
<dbReference type="EC" id="6.3.3.3" evidence="8"/>
<dbReference type="CDD" id="cd03109">
    <property type="entry name" value="DTBS"/>
    <property type="match status" value="1"/>
</dbReference>
<dbReference type="GO" id="GO:0005829">
    <property type="term" value="C:cytosol"/>
    <property type="evidence" value="ECO:0007669"/>
    <property type="project" value="TreeGrafter"/>
</dbReference>
<keyword evidence="6 8" id="KW-0067">ATP-binding</keyword>